<dbReference type="EMBL" id="OZ075141">
    <property type="protein sequence ID" value="CAL5030013.1"/>
    <property type="molecule type" value="Genomic_DNA"/>
</dbReference>
<evidence type="ECO:0000256" key="1">
    <source>
        <dbReference type="SAM" id="Phobius"/>
    </source>
</evidence>
<organism evidence="2 3">
    <name type="scientific">Urochloa decumbens</name>
    <dbReference type="NCBI Taxonomy" id="240449"/>
    <lineage>
        <taxon>Eukaryota</taxon>
        <taxon>Viridiplantae</taxon>
        <taxon>Streptophyta</taxon>
        <taxon>Embryophyta</taxon>
        <taxon>Tracheophyta</taxon>
        <taxon>Spermatophyta</taxon>
        <taxon>Magnoliopsida</taxon>
        <taxon>Liliopsida</taxon>
        <taxon>Poales</taxon>
        <taxon>Poaceae</taxon>
        <taxon>PACMAD clade</taxon>
        <taxon>Panicoideae</taxon>
        <taxon>Panicodae</taxon>
        <taxon>Paniceae</taxon>
        <taxon>Melinidinae</taxon>
        <taxon>Urochloa</taxon>
    </lineage>
</organism>
<keyword evidence="1" id="KW-0812">Transmembrane</keyword>
<name>A0ABC9D1Y9_9POAL</name>
<proteinExistence type="predicted"/>
<dbReference type="AlphaFoldDB" id="A0ABC9D1Y9"/>
<keyword evidence="1" id="KW-1133">Transmembrane helix</keyword>
<dbReference type="Proteomes" id="UP001497457">
    <property type="component" value="Chromosome 31b"/>
</dbReference>
<reference evidence="3" key="1">
    <citation type="submission" date="2024-06" db="EMBL/GenBank/DDBJ databases">
        <authorList>
            <person name="Ryan C."/>
        </authorList>
    </citation>
    <scope>NUCLEOTIDE SEQUENCE [LARGE SCALE GENOMIC DNA]</scope>
</reference>
<gene>
    <name evidence="2" type="ORF">URODEC1_LOCUS80706</name>
</gene>
<evidence type="ECO:0000313" key="3">
    <source>
        <dbReference type="Proteomes" id="UP001497457"/>
    </source>
</evidence>
<feature type="transmembrane region" description="Helical" evidence="1">
    <location>
        <begin position="67"/>
        <end position="87"/>
    </location>
</feature>
<evidence type="ECO:0000313" key="2">
    <source>
        <dbReference type="EMBL" id="CAL5030013.1"/>
    </source>
</evidence>
<sequence length="141" mass="14661">MHPRRNGHGRRRGRGRGGAADAGGFVVPWFAAVFTAVSFLLAVIVGAGENGAGGGGGAGAAAVFSPVTQWQVILGFAVMSAGLLQIMNGMRLRDARHPVFVRRVVDAAAAAVLWNGGGPERLLPVLIVLVCSVLQAWFDLF</sequence>
<protein>
    <submittedName>
        <fullName evidence="2">Uncharacterized protein</fullName>
    </submittedName>
</protein>
<reference evidence="2 3" key="2">
    <citation type="submission" date="2024-10" db="EMBL/GenBank/DDBJ databases">
        <authorList>
            <person name="Ryan C."/>
        </authorList>
    </citation>
    <scope>NUCLEOTIDE SEQUENCE [LARGE SCALE GENOMIC DNA]</scope>
</reference>
<feature type="transmembrane region" description="Helical" evidence="1">
    <location>
        <begin position="21"/>
        <end position="47"/>
    </location>
</feature>
<accession>A0ABC9D1Y9</accession>
<keyword evidence="3" id="KW-1185">Reference proteome</keyword>
<keyword evidence="1" id="KW-0472">Membrane</keyword>